<keyword evidence="4 9" id="KW-1133">Transmembrane helix</keyword>
<evidence type="ECO:0000256" key="3">
    <source>
        <dbReference type="ARBA" id="ARBA00022737"/>
    </source>
</evidence>
<dbReference type="PANTHER" id="PTHR24186:SF38">
    <property type="entry name" value="ANKYRIN REPEAT FAMILY PROTEIN"/>
    <property type="match status" value="1"/>
</dbReference>
<dbReference type="InterPro" id="IPR002110">
    <property type="entry name" value="Ankyrin_rpt"/>
</dbReference>
<keyword evidence="5 7" id="KW-0040">ANK repeat</keyword>
<evidence type="ECO:0000256" key="8">
    <source>
        <dbReference type="SAM" id="MobiDB-lite"/>
    </source>
</evidence>
<dbReference type="Gene3D" id="1.25.40.20">
    <property type="entry name" value="Ankyrin repeat-containing domain"/>
    <property type="match status" value="2"/>
</dbReference>
<dbReference type="SUPFAM" id="SSF48403">
    <property type="entry name" value="Ankyrin repeat"/>
    <property type="match status" value="1"/>
</dbReference>
<evidence type="ECO:0000259" key="10">
    <source>
        <dbReference type="Pfam" id="PF13962"/>
    </source>
</evidence>
<protein>
    <submittedName>
        <fullName evidence="12">Ankyrin repeat-containing protein At5g02620-like</fullName>
    </submittedName>
</protein>
<name>A0A6J0NBY1_RAPSA</name>
<evidence type="ECO:0000313" key="12">
    <source>
        <dbReference type="RefSeq" id="XP_018481363.1"/>
    </source>
</evidence>
<gene>
    <name evidence="12" type="primary">LOC108852366</name>
</gene>
<evidence type="ECO:0000256" key="1">
    <source>
        <dbReference type="ARBA" id="ARBA00004141"/>
    </source>
</evidence>
<dbReference type="KEGG" id="rsz:108852366"/>
<organism evidence="11 12">
    <name type="scientific">Raphanus sativus</name>
    <name type="common">Radish</name>
    <name type="synonym">Raphanus raphanistrum var. sativus</name>
    <dbReference type="NCBI Taxonomy" id="3726"/>
    <lineage>
        <taxon>Eukaryota</taxon>
        <taxon>Viridiplantae</taxon>
        <taxon>Streptophyta</taxon>
        <taxon>Embryophyta</taxon>
        <taxon>Tracheophyta</taxon>
        <taxon>Spermatophyta</taxon>
        <taxon>Magnoliopsida</taxon>
        <taxon>eudicotyledons</taxon>
        <taxon>Gunneridae</taxon>
        <taxon>Pentapetalae</taxon>
        <taxon>rosids</taxon>
        <taxon>malvids</taxon>
        <taxon>Brassicales</taxon>
        <taxon>Brassicaceae</taxon>
        <taxon>Brassiceae</taxon>
        <taxon>Raphanus</taxon>
    </lineage>
</organism>
<dbReference type="PANTHER" id="PTHR24186">
    <property type="entry name" value="PROTEIN PHOSPHATASE 1 REGULATORY SUBUNIT"/>
    <property type="match status" value="1"/>
</dbReference>
<proteinExistence type="predicted"/>
<dbReference type="AlphaFoldDB" id="A0A6J0NBY1"/>
<feature type="transmembrane region" description="Helical" evidence="9">
    <location>
        <begin position="533"/>
        <end position="555"/>
    </location>
</feature>
<feature type="transmembrane region" description="Helical" evidence="9">
    <location>
        <begin position="465"/>
        <end position="485"/>
    </location>
</feature>
<feature type="domain" description="PGG" evidence="10">
    <location>
        <begin position="414"/>
        <end position="523"/>
    </location>
</feature>
<evidence type="ECO:0000256" key="7">
    <source>
        <dbReference type="PROSITE-ProRule" id="PRU00023"/>
    </source>
</evidence>
<keyword evidence="6 9" id="KW-0472">Membrane</keyword>
<dbReference type="Pfam" id="PF12796">
    <property type="entry name" value="Ank_2"/>
    <property type="match status" value="1"/>
</dbReference>
<evidence type="ECO:0000256" key="2">
    <source>
        <dbReference type="ARBA" id="ARBA00022692"/>
    </source>
</evidence>
<evidence type="ECO:0000256" key="9">
    <source>
        <dbReference type="SAM" id="Phobius"/>
    </source>
</evidence>
<feature type="repeat" description="ANK" evidence="7">
    <location>
        <begin position="69"/>
        <end position="101"/>
    </location>
</feature>
<evidence type="ECO:0000256" key="5">
    <source>
        <dbReference type="ARBA" id="ARBA00023043"/>
    </source>
</evidence>
<evidence type="ECO:0000313" key="11">
    <source>
        <dbReference type="Proteomes" id="UP000504610"/>
    </source>
</evidence>
<dbReference type="FunFam" id="1.25.40.20:FF:000477">
    <property type="entry name" value="Ankyrin repeat family protein"/>
    <property type="match status" value="1"/>
</dbReference>
<evidence type="ECO:0000256" key="6">
    <source>
        <dbReference type="ARBA" id="ARBA00023136"/>
    </source>
</evidence>
<feature type="transmembrane region" description="Helical" evidence="9">
    <location>
        <begin position="506"/>
        <end position="527"/>
    </location>
</feature>
<reference evidence="12" key="2">
    <citation type="submission" date="2025-08" db="UniProtKB">
        <authorList>
            <consortium name="RefSeq"/>
        </authorList>
    </citation>
    <scope>IDENTIFICATION</scope>
    <source>
        <tissue evidence="12">Leaf</tissue>
    </source>
</reference>
<keyword evidence="2 9" id="KW-0812">Transmembrane</keyword>
<dbReference type="GeneID" id="108852366"/>
<feature type="compositionally biased region" description="Basic and acidic residues" evidence="8">
    <location>
        <begin position="348"/>
        <end position="361"/>
    </location>
</feature>
<feature type="region of interest" description="Disordered" evidence="8">
    <location>
        <begin position="338"/>
        <end position="366"/>
    </location>
</feature>
<reference evidence="11" key="1">
    <citation type="journal article" date="2019" name="Database">
        <title>The radish genome database (RadishGD): an integrated information resource for radish genomics.</title>
        <authorList>
            <person name="Yu H.J."/>
            <person name="Baek S."/>
            <person name="Lee Y.J."/>
            <person name="Cho A."/>
            <person name="Mun J.H."/>
        </authorList>
    </citation>
    <scope>NUCLEOTIDE SEQUENCE [LARGE SCALE GENOMIC DNA]</scope>
    <source>
        <strain evidence="11">cv. WK10039</strain>
    </source>
</reference>
<sequence>MQPIFNAIIQNDIPAFLGLVEERESWLEERNVEQDDNTVLHMAAKHGHGELISKIIKLEPSLILSRNAHGNTPLHLAALLGDVNTVRTLLEFGSEACSARNNNHRTPLHLVCRSISTEAARLFAEKTHSVSPDELRFAILTGSTCVTRILLERFPDLARQLAWLVEGSLTTLLHCACYKGDLELTSILLGLDQGLEKARDTNGLLPLHLAVLRGPVVLLEEFLEKAPSSFSSLTRSKESVFHLAARNKNVDAFMFMAESLGIDSQKLLQQVDVNGNTVLHIAVSMSCGTPLLQYIVGKKIIDINYKNKMGLTAFHLLPREAEDFELLSTLLSLDTKLDSDQSSEEQDEHSNSYKKPSKEGVKSFNISGNSKENEVIQILRLIETNTSKIVHIKRSKKGAVERGRRSLEREMHIEALQNARNTIAIVAVLIASVSYAGGINPPGGVYNDGPWKGKSIVGNTTPFKVFAICNNIALFTSLCIVILLVSIIPYKRKPLKRLLVVTHRMMWISVGFMATAYVAASWVTIPLLRGTRWLFPSIVSVAGGSLMVLFSYLGVETIGHWFKKMNHIDLGWSLQWRAREIPPIARTSPDQPRVSSFARTNSDLAASENSGYFTY</sequence>
<dbReference type="Pfam" id="PF13962">
    <property type="entry name" value="PGG"/>
    <property type="match status" value="1"/>
</dbReference>
<dbReference type="SMART" id="SM00248">
    <property type="entry name" value="ANK"/>
    <property type="match status" value="8"/>
</dbReference>
<evidence type="ECO:0000256" key="4">
    <source>
        <dbReference type="ARBA" id="ARBA00022989"/>
    </source>
</evidence>
<dbReference type="OrthoDB" id="20872at2759"/>
<dbReference type="GO" id="GO:0005886">
    <property type="term" value="C:plasma membrane"/>
    <property type="evidence" value="ECO:0007669"/>
    <property type="project" value="TreeGrafter"/>
</dbReference>
<dbReference type="RefSeq" id="XP_018481363.1">
    <property type="nucleotide sequence ID" value="XM_018625861.2"/>
</dbReference>
<dbReference type="PROSITE" id="PS50088">
    <property type="entry name" value="ANK_REPEAT"/>
    <property type="match status" value="1"/>
</dbReference>
<accession>A0A6J0NBY1</accession>
<dbReference type="Proteomes" id="UP000504610">
    <property type="component" value="Chromosome 4"/>
</dbReference>
<keyword evidence="3" id="KW-0677">Repeat</keyword>
<keyword evidence="11" id="KW-1185">Reference proteome</keyword>
<dbReference type="PROSITE" id="PS50297">
    <property type="entry name" value="ANK_REP_REGION"/>
    <property type="match status" value="1"/>
</dbReference>
<dbReference type="InterPro" id="IPR026961">
    <property type="entry name" value="PGG_dom"/>
</dbReference>
<comment type="subcellular location">
    <subcellularLocation>
        <location evidence="1">Membrane</location>
        <topology evidence="1">Multi-pass membrane protein</topology>
    </subcellularLocation>
</comment>
<dbReference type="InterPro" id="IPR036770">
    <property type="entry name" value="Ankyrin_rpt-contain_sf"/>
</dbReference>